<evidence type="ECO:0008006" key="3">
    <source>
        <dbReference type="Google" id="ProtNLM"/>
    </source>
</evidence>
<dbReference type="Proteomes" id="UP001565220">
    <property type="component" value="Unassembled WGS sequence"/>
</dbReference>
<evidence type="ECO:0000313" key="1">
    <source>
        <dbReference type="EMBL" id="MEY8764704.1"/>
    </source>
</evidence>
<name>A0ABV4E0M5_9CLOT</name>
<comment type="caution">
    <text evidence="1">The sequence shown here is derived from an EMBL/GenBank/DDBJ whole genome shotgun (WGS) entry which is preliminary data.</text>
</comment>
<reference evidence="1 2" key="1">
    <citation type="submission" date="2024-08" db="EMBL/GenBank/DDBJ databases">
        <title>Clostridium lapicellarii sp. nov., and Clostridium renhuaiense sp. nov., two species isolated from the mud in a fermentation cellar used for producing sauce-flavour Chinese liquors.</title>
        <authorList>
            <person name="Yang F."/>
            <person name="Wang H."/>
            <person name="Chen L.Q."/>
            <person name="Zhou N."/>
            <person name="Lu J.J."/>
            <person name="Pu X.X."/>
            <person name="Wan B."/>
            <person name="Wang L."/>
            <person name="Liu S.J."/>
        </authorList>
    </citation>
    <scope>NUCLEOTIDE SEQUENCE [LARGE SCALE GENOMIC DNA]</scope>
    <source>
        <strain evidence="1 2">MT-113</strain>
    </source>
</reference>
<dbReference type="EMBL" id="JBGFFE010000027">
    <property type="protein sequence ID" value="MEY8764704.1"/>
    <property type="molecule type" value="Genomic_DNA"/>
</dbReference>
<keyword evidence="2" id="KW-1185">Reference proteome</keyword>
<sequence length="62" mass="7086">MSTYRSSVIGIKGLCENTLKNLENEIKYTLEVTLKDRVIIDIKYAQAQNEYTALIIYDKGIS</sequence>
<dbReference type="RefSeq" id="WP_294183820.1">
    <property type="nucleotide sequence ID" value="NZ_JBGFFE010000027.1"/>
</dbReference>
<protein>
    <recommendedName>
        <fullName evidence="3">Sporulation protein Cse60</fullName>
    </recommendedName>
</protein>
<gene>
    <name evidence="1" type="ORF">AB8S09_13850</name>
</gene>
<evidence type="ECO:0000313" key="2">
    <source>
        <dbReference type="Proteomes" id="UP001565220"/>
    </source>
</evidence>
<accession>A0ABV4E0M5</accession>
<organism evidence="1 2">
    <name type="scientific">Clostridium lapidicellarium</name>
    <dbReference type="NCBI Taxonomy" id="3240931"/>
    <lineage>
        <taxon>Bacteria</taxon>
        <taxon>Bacillati</taxon>
        <taxon>Bacillota</taxon>
        <taxon>Clostridia</taxon>
        <taxon>Eubacteriales</taxon>
        <taxon>Clostridiaceae</taxon>
        <taxon>Clostridium</taxon>
    </lineage>
</organism>
<proteinExistence type="predicted"/>